<gene>
    <name evidence="2" type="ORF">CKO40_08755</name>
</gene>
<accession>A0AAJ0U3V7</accession>
<dbReference type="Proteomes" id="UP001296776">
    <property type="component" value="Unassembled WGS sequence"/>
</dbReference>
<dbReference type="InterPro" id="IPR018712">
    <property type="entry name" value="Tle1-like_cat"/>
</dbReference>
<comment type="caution">
    <text evidence="2">The sequence shown here is derived from an EMBL/GenBank/DDBJ whole genome shotgun (WGS) entry which is preliminary data.</text>
</comment>
<dbReference type="Gene3D" id="2.60.120.430">
    <property type="entry name" value="Galactose-binding lectin"/>
    <property type="match status" value="1"/>
</dbReference>
<dbReference type="RefSeq" id="WP_200345827.1">
    <property type="nucleotide sequence ID" value="NZ_NRSJ01000012.1"/>
</dbReference>
<dbReference type="PANTHER" id="PTHR33840">
    <property type="match status" value="1"/>
</dbReference>
<reference evidence="2" key="1">
    <citation type="submission" date="2017-08" db="EMBL/GenBank/DDBJ databases">
        <authorList>
            <person name="Imhoff J.F."/>
            <person name="Rahn T."/>
            <person name="Kuenzel S."/>
            <person name="Neulinger S.C."/>
        </authorList>
    </citation>
    <scope>NUCLEOTIDE SEQUENCE</scope>
    <source>
        <strain evidence="2">DSM 11080</strain>
    </source>
</reference>
<dbReference type="Pfam" id="PF09994">
    <property type="entry name" value="T6SS_Tle1-like_cat"/>
    <property type="match status" value="1"/>
</dbReference>
<dbReference type="EMBL" id="NRSJ01000012">
    <property type="protein sequence ID" value="MBK1704623.1"/>
    <property type="molecule type" value="Genomic_DNA"/>
</dbReference>
<organism evidence="2 3">
    <name type="scientific">Halochromatium glycolicum</name>
    <dbReference type="NCBI Taxonomy" id="85075"/>
    <lineage>
        <taxon>Bacteria</taxon>
        <taxon>Pseudomonadati</taxon>
        <taxon>Pseudomonadota</taxon>
        <taxon>Gammaproteobacteria</taxon>
        <taxon>Chromatiales</taxon>
        <taxon>Chromatiaceae</taxon>
        <taxon>Halochromatium</taxon>
    </lineage>
</organism>
<feature type="domain" description="T6SS Phospholipase effector Tle1-like catalytic" evidence="1">
    <location>
        <begin position="2"/>
        <end position="270"/>
    </location>
</feature>
<name>A0AAJ0U3V7_9GAMM</name>
<keyword evidence="3" id="KW-1185">Reference proteome</keyword>
<dbReference type="PANTHER" id="PTHR33840:SF1">
    <property type="entry name" value="TLE1 PHOSPHOLIPASE DOMAIN-CONTAINING PROTEIN"/>
    <property type="match status" value="1"/>
</dbReference>
<evidence type="ECO:0000259" key="1">
    <source>
        <dbReference type="Pfam" id="PF09994"/>
    </source>
</evidence>
<dbReference type="AlphaFoldDB" id="A0AAJ0U3V7"/>
<dbReference type="InterPro" id="IPR029058">
    <property type="entry name" value="AB_hydrolase_fold"/>
</dbReference>
<reference evidence="2" key="2">
    <citation type="journal article" date="2020" name="Microorganisms">
        <title>Osmotic Adaptation and Compatible Solute Biosynthesis of Phototrophic Bacteria as Revealed from Genome Analyses.</title>
        <authorList>
            <person name="Imhoff J.F."/>
            <person name="Rahn T."/>
            <person name="Kunzel S."/>
            <person name="Keller A."/>
            <person name="Neulinger S.C."/>
        </authorList>
    </citation>
    <scope>NUCLEOTIDE SEQUENCE</scope>
    <source>
        <strain evidence="2">DSM 11080</strain>
    </source>
</reference>
<proteinExistence type="predicted"/>
<evidence type="ECO:0000313" key="3">
    <source>
        <dbReference type="Proteomes" id="UP001296776"/>
    </source>
</evidence>
<evidence type="ECO:0000313" key="2">
    <source>
        <dbReference type="EMBL" id="MBK1704623.1"/>
    </source>
</evidence>
<dbReference type="SUPFAM" id="SSF53474">
    <property type="entry name" value="alpha/beta-Hydrolases"/>
    <property type="match status" value="1"/>
</dbReference>
<protein>
    <recommendedName>
        <fullName evidence="1">T6SS Phospholipase effector Tle1-like catalytic domain-containing protein</fullName>
    </recommendedName>
</protein>
<sequence length="518" mass="57204">MRNLIVCADGTWSTAEQETDGLPRPTNVVRLYSALADKGPGDEPQLRYYHPGLGTDGGLLRRLAGGALGIGLGRNVMSAYRWLSDEYEPDDRLFLFGFSRGAYTVRSLAGLITRCGLIETQGLSDHDAWAAVERVYELGYRQRQDPAAWSQGLAFHHRGNGMPADEVHFLGVWDTVGALGIPDNYGVLNLFDDATRYRFHDTELNPNVLNARHALALDERRGSFSPTLWSNLAGRSSVQQQWFPGCHGDVGGGHIETGLSDGALEWMLDEASALGLALVPDLTDQLSPDPQGLMHDSLNGFWRRLFHQPRTVPAVVTAVTPATQDISLHPSALTRQQRPPLTQAPYRPTRLLGVDDTQTLDVFAAERWNDTGLYLEADATYRFEADGEWLDAAIPCSPAGDCQPRRFWGGLAHRLGTWVGNAERRFARMTGNPRVNFIGSRRIETAPWFALIGVVANGRLQTQQDGSPLPHETLVIGAGLEAWTPRQGSGYLYCFANDAWRFYGNNRGHVRLTVTRTG</sequence>